<evidence type="ECO:0000313" key="1">
    <source>
        <dbReference type="EMBL" id="GFD31862.1"/>
    </source>
</evidence>
<feature type="non-terminal residue" evidence="1">
    <location>
        <position position="1"/>
    </location>
</feature>
<organism evidence="1">
    <name type="scientific">Tanacetum cinerariifolium</name>
    <name type="common">Dalmatian daisy</name>
    <name type="synonym">Chrysanthemum cinerariifolium</name>
    <dbReference type="NCBI Taxonomy" id="118510"/>
    <lineage>
        <taxon>Eukaryota</taxon>
        <taxon>Viridiplantae</taxon>
        <taxon>Streptophyta</taxon>
        <taxon>Embryophyta</taxon>
        <taxon>Tracheophyta</taxon>
        <taxon>Spermatophyta</taxon>
        <taxon>Magnoliopsida</taxon>
        <taxon>eudicotyledons</taxon>
        <taxon>Gunneridae</taxon>
        <taxon>Pentapetalae</taxon>
        <taxon>asterids</taxon>
        <taxon>campanulids</taxon>
        <taxon>Asterales</taxon>
        <taxon>Asteraceae</taxon>
        <taxon>Asteroideae</taxon>
        <taxon>Anthemideae</taxon>
        <taxon>Anthemidinae</taxon>
        <taxon>Tanacetum</taxon>
    </lineage>
</organism>
<proteinExistence type="predicted"/>
<comment type="caution">
    <text evidence="1">The sequence shown here is derived from an EMBL/GenBank/DDBJ whole genome shotgun (WGS) entry which is preliminary data.</text>
</comment>
<protein>
    <submittedName>
        <fullName evidence="1">Serine/threonine-protein phosphatase 6 regulatory subunit 3-like isoform X2</fullName>
    </submittedName>
</protein>
<gene>
    <name evidence="1" type="ORF">Tci_903831</name>
</gene>
<sequence length="63" mass="7234">LYACHGLKWYCSYCLILDEMMFTGAGDLLMLLNVTLDEKVLPTTYGQLKPPLGKHRLKDSDIW</sequence>
<accession>A0A699V8Z7</accession>
<name>A0A699V8Z7_TANCI</name>
<reference evidence="1" key="1">
    <citation type="journal article" date="2019" name="Sci. Rep.">
        <title>Draft genome of Tanacetum cinerariifolium, the natural source of mosquito coil.</title>
        <authorList>
            <person name="Yamashiro T."/>
            <person name="Shiraishi A."/>
            <person name="Satake H."/>
            <person name="Nakayama K."/>
        </authorList>
    </citation>
    <scope>NUCLEOTIDE SEQUENCE</scope>
</reference>
<dbReference type="AlphaFoldDB" id="A0A699V8Z7"/>
<dbReference type="EMBL" id="BKCJ011418251">
    <property type="protein sequence ID" value="GFD31862.1"/>
    <property type="molecule type" value="Genomic_DNA"/>
</dbReference>